<dbReference type="EMBL" id="KN834787">
    <property type="protein sequence ID" value="KIK58054.1"/>
    <property type="molecule type" value="Genomic_DNA"/>
</dbReference>
<accession>A0A0D0C6D2</accession>
<keyword evidence="3" id="KW-1185">Reference proteome</keyword>
<evidence type="ECO:0000256" key="1">
    <source>
        <dbReference type="SAM" id="Phobius"/>
    </source>
</evidence>
<keyword evidence="1" id="KW-1133">Transmembrane helix</keyword>
<keyword evidence="1" id="KW-0812">Transmembrane</keyword>
<dbReference type="Proteomes" id="UP000053593">
    <property type="component" value="Unassembled WGS sequence"/>
</dbReference>
<evidence type="ECO:0000313" key="2">
    <source>
        <dbReference type="EMBL" id="KIK58054.1"/>
    </source>
</evidence>
<dbReference type="AlphaFoldDB" id="A0A0D0C6D2"/>
<proteinExistence type="predicted"/>
<reference evidence="2 3" key="1">
    <citation type="submission" date="2014-04" db="EMBL/GenBank/DDBJ databases">
        <title>Evolutionary Origins and Diversification of the Mycorrhizal Mutualists.</title>
        <authorList>
            <consortium name="DOE Joint Genome Institute"/>
            <consortium name="Mycorrhizal Genomics Consortium"/>
            <person name="Kohler A."/>
            <person name="Kuo A."/>
            <person name="Nagy L.G."/>
            <person name="Floudas D."/>
            <person name="Copeland A."/>
            <person name="Barry K.W."/>
            <person name="Cichocki N."/>
            <person name="Veneault-Fourrey C."/>
            <person name="LaButti K."/>
            <person name="Lindquist E.A."/>
            <person name="Lipzen A."/>
            <person name="Lundell T."/>
            <person name="Morin E."/>
            <person name="Murat C."/>
            <person name="Riley R."/>
            <person name="Ohm R."/>
            <person name="Sun H."/>
            <person name="Tunlid A."/>
            <person name="Henrissat B."/>
            <person name="Grigoriev I.V."/>
            <person name="Hibbett D.S."/>
            <person name="Martin F."/>
        </authorList>
    </citation>
    <scope>NUCLEOTIDE SEQUENCE [LARGE SCALE GENOMIC DNA]</scope>
    <source>
        <strain evidence="2 3">FD-317 M1</strain>
    </source>
</reference>
<name>A0A0D0C6D2_9AGAR</name>
<evidence type="ECO:0000313" key="3">
    <source>
        <dbReference type="Proteomes" id="UP000053593"/>
    </source>
</evidence>
<protein>
    <submittedName>
        <fullName evidence="2">Uncharacterized protein</fullName>
    </submittedName>
</protein>
<feature type="transmembrane region" description="Helical" evidence="1">
    <location>
        <begin position="63"/>
        <end position="87"/>
    </location>
</feature>
<feature type="transmembrane region" description="Helical" evidence="1">
    <location>
        <begin position="108"/>
        <end position="128"/>
    </location>
</feature>
<dbReference type="HOGENOM" id="CLU_1518036_0_0_1"/>
<sequence>MADIVLLYRAYTLWDRRVVIVIGPFVLLVSSIVAGLYSLVLASKGATNTDFLAADTMLNDSKIGIEVFAGCTLFTNLILTGLIVYRVRQRTQITNKYLPSSEHVNNKNLIKLITGSCLLYSIAIVATYGEAIGVGTDPDFVAPILAEMMGISPTFMIVEIDLILNSPINGFEQQGEA</sequence>
<feature type="transmembrane region" description="Helical" evidence="1">
    <location>
        <begin position="18"/>
        <end position="43"/>
    </location>
</feature>
<gene>
    <name evidence="2" type="ORF">GYMLUDRAFT_262676</name>
</gene>
<dbReference type="OrthoDB" id="2756618at2759"/>
<organism evidence="2 3">
    <name type="scientific">Collybiopsis luxurians FD-317 M1</name>
    <dbReference type="NCBI Taxonomy" id="944289"/>
    <lineage>
        <taxon>Eukaryota</taxon>
        <taxon>Fungi</taxon>
        <taxon>Dikarya</taxon>
        <taxon>Basidiomycota</taxon>
        <taxon>Agaricomycotina</taxon>
        <taxon>Agaricomycetes</taxon>
        <taxon>Agaricomycetidae</taxon>
        <taxon>Agaricales</taxon>
        <taxon>Marasmiineae</taxon>
        <taxon>Omphalotaceae</taxon>
        <taxon>Collybiopsis</taxon>
        <taxon>Collybiopsis luxurians</taxon>
    </lineage>
</organism>
<keyword evidence="1" id="KW-0472">Membrane</keyword>